<dbReference type="Gene3D" id="3.30.160.60">
    <property type="entry name" value="Classic Zinc Finger"/>
    <property type="match status" value="1"/>
</dbReference>
<dbReference type="PROSITE" id="PS50157">
    <property type="entry name" value="ZINC_FINGER_C2H2_2"/>
    <property type="match status" value="2"/>
</dbReference>
<sequence>MINNANGRKAETVNFPQIIQEWLAKHPIKPFSPVSTQPEPSCSRNEQMPEETDSDLELPNNEPFASSEQPDDEDPTRDSDSPSSVLKFFPLGLDQNMVCPLCKKCFRFEKNLLRHMQNAHATGTGESVLKCKLCNYTTRHYSNMYVHIRTHTGELIALFPL</sequence>
<name>A0ABD2PQS1_9PLAT</name>
<evidence type="ECO:0000256" key="1">
    <source>
        <dbReference type="PROSITE-ProRule" id="PRU00042"/>
    </source>
</evidence>
<feature type="region of interest" description="Disordered" evidence="2">
    <location>
        <begin position="29"/>
        <end position="83"/>
    </location>
</feature>
<comment type="caution">
    <text evidence="4">The sequence shown here is derived from an EMBL/GenBank/DDBJ whole genome shotgun (WGS) entry which is preliminary data.</text>
</comment>
<organism evidence="4 5">
    <name type="scientific">Cichlidogyrus casuarinus</name>
    <dbReference type="NCBI Taxonomy" id="1844966"/>
    <lineage>
        <taxon>Eukaryota</taxon>
        <taxon>Metazoa</taxon>
        <taxon>Spiralia</taxon>
        <taxon>Lophotrochozoa</taxon>
        <taxon>Platyhelminthes</taxon>
        <taxon>Monogenea</taxon>
        <taxon>Monopisthocotylea</taxon>
        <taxon>Dactylogyridea</taxon>
        <taxon>Ancyrocephalidae</taxon>
        <taxon>Cichlidogyrus</taxon>
    </lineage>
</organism>
<gene>
    <name evidence="4" type="ORF">Ciccas_011598</name>
</gene>
<dbReference type="SUPFAM" id="SSF57667">
    <property type="entry name" value="beta-beta-alpha zinc fingers"/>
    <property type="match status" value="1"/>
</dbReference>
<dbReference type="InterPro" id="IPR013087">
    <property type="entry name" value="Znf_C2H2_type"/>
</dbReference>
<keyword evidence="5" id="KW-1185">Reference proteome</keyword>
<evidence type="ECO:0000313" key="4">
    <source>
        <dbReference type="EMBL" id="KAL3309848.1"/>
    </source>
</evidence>
<dbReference type="AlphaFoldDB" id="A0ABD2PQS1"/>
<evidence type="ECO:0000259" key="3">
    <source>
        <dbReference type="PROSITE" id="PS50157"/>
    </source>
</evidence>
<keyword evidence="1" id="KW-0862">Zinc</keyword>
<dbReference type="PROSITE" id="PS00028">
    <property type="entry name" value="ZINC_FINGER_C2H2_1"/>
    <property type="match status" value="1"/>
</dbReference>
<dbReference type="Pfam" id="PF00096">
    <property type="entry name" value="zf-C2H2"/>
    <property type="match status" value="2"/>
</dbReference>
<feature type="domain" description="C2H2-type" evidence="3">
    <location>
        <begin position="97"/>
        <end position="121"/>
    </location>
</feature>
<dbReference type="GO" id="GO:0008270">
    <property type="term" value="F:zinc ion binding"/>
    <property type="evidence" value="ECO:0007669"/>
    <property type="project" value="UniProtKB-KW"/>
</dbReference>
<reference evidence="4 5" key="1">
    <citation type="submission" date="2024-11" db="EMBL/GenBank/DDBJ databases">
        <title>Adaptive evolution of stress response genes in parasites aligns with host niche diversity.</title>
        <authorList>
            <person name="Hahn C."/>
            <person name="Resl P."/>
        </authorList>
    </citation>
    <scope>NUCLEOTIDE SEQUENCE [LARGE SCALE GENOMIC DNA]</scope>
    <source>
        <strain evidence="4">EGGRZ-B1_66</strain>
        <tissue evidence="4">Body</tissue>
    </source>
</reference>
<keyword evidence="1" id="KW-0479">Metal-binding</keyword>
<dbReference type="SMART" id="SM00355">
    <property type="entry name" value="ZnF_C2H2"/>
    <property type="match status" value="2"/>
</dbReference>
<dbReference type="EMBL" id="JBJKFK010003493">
    <property type="protein sequence ID" value="KAL3309848.1"/>
    <property type="molecule type" value="Genomic_DNA"/>
</dbReference>
<accession>A0ABD2PQS1</accession>
<feature type="compositionally biased region" description="Polar residues" evidence="2">
    <location>
        <begin position="33"/>
        <end position="46"/>
    </location>
</feature>
<dbReference type="Proteomes" id="UP001626550">
    <property type="component" value="Unassembled WGS sequence"/>
</dbReference>
<protein>
    <recommendedName>
        <fullName evidence="3">C2H2-type domain-containing protein</fullName>
    </recommendedName>
</protein>
<feature type="domain" description="C2H2-type" evidence="3">
    <location>
        <begin position="129"/>
        <end position="156"/>
    </location>
</feature>
<evidence type="ECO:0000313" key="5">
    <source>
        <dbReference type="Proteomes" id="UP001626550"/>
    </source>
</evidence>
<evidence type="ECO:0000256" key="2">
    <source>
        <dbReference type="SAM" id="MobiDB-lite"/>
    </source>
</evidence>
<proteinExistence type="predicted"/>
<dbReference type="InterPro" id="IPR036236">
    <property type="entry name" value="Znf_C2H2_sf"/>
</dbReference>
<keyword evidence="1" id="KW-0863">Zinc-finger</keyword>